<keyword evidence="2" id="KW-1185">Reference proteome</keyword>
<reference evidence="1 2" key="1">
    <citation type="submission" date="2024-01" db="EMBL/GenBank/DDBJ databases">
        <title>The genomes of 5 underutilized Papilionoideae crops provide insights into root nodulation and disease resistanc.</title>
        <authorList>
            <person name="Jiang F."/>
        </authorList>
    </citation>
    <scope>NUCLEOTIDE SEQUENCE [LARGE SCALE GENOMIC DNA]</scope>
    <source>
        <strain evidence="1">LVBAO_FW01</strain>
        <tissue evidence="1">Leaves</tissue>
    </source>
</reference>
<dbReference type="Proteomes" id="UP001367508">
    <property type="component" value="Unassembled WGS sequence"/>
</dbReference>
<evidence type="ECO:0000313" key="2">
    <source>
        <dbReference type="Proteomes" id="UP001367508"/>
    </source>
</evidence>
<comment type="caution">
    <text evidence="1">The sequence shown here is derived from an EMBL/GenBank/DDBJ whole genome shotgun (WGS) entry which is preliminary data.</text>
</comment>
<organism evidence="1 2">
    <name type="scientific">Canavalia gladiata</name>
    <name type="common">Sword bean</name>
    <name type="synonym">Dolichos gladiatus</name>
    <dbReference type="NCBI Taxonomy" id="3824"/>
    <lineage>
        <taxon>Eukaryota</taxon>
        <taxon>Viridiplantae</taxon>
        <taxon>Streptophyta</taxon>
        <taxon>Embryophyta</taxon>
        <taxon>Tracheophyta</taxon>
        <taxon>Spermatophyta</taxon>
        <taxon>Magnoliopsida</taxon>
        <taxon>eudicotyledons</taxon>
        <taxon>Gunneridae</taxon>
        <taxon>Pentapetalae</taxon>
        <taxon>rosids</taxon>
        <taxon>fabids</taxon>
        <taxon>Fabales</taxon>
        <taxon>Fabaceae</taxon>
        <taxon>Papilionoideae</taxon>
        <taxon>50 kb inversion clade</taxon>
        <taxon>NPAAA clade</taxon>
        <taxon>indigoferoid/millettioid clade</taxon>
        <taxon>Phaseoleae</taxon>
        <taxon>Canavalia</taxon>
    </lineage>
</organism>
<sequence>MDKSNIPSKASRRGASHQAHSVINMADAWKLHRSSSPPPCVTEKDFIAEGNNSNNEIDVSMSSDAQYCYYLLEAMPLPGPTWSTTEPSILAEPPSAPVEAPVGLEWGENQASSFTWWLRFLEGLDGNMTKEKLDLPFVENIVMENSKGLSYEPTFVDAIDLSCCPDDWFTVPTMEKDLGDMVVP</sequence>
<name>A0AAN9QJK7_CANGL</name>
<gene>
    <name evidence="1" type="ORF">VNO77_20686</name>
</gene>
<accession>A0AAN9QJK7</accession>
<protein>
    <submittedName>
        <fullName evidence="1">Uncharacterized protein</fullName>
    </submittedName>
</protein>
<proteinExistence type="predicted"/>
<dbReference type="EMBL" id="JAYMYQ010000004">
    <property type="protein sequence ID" value="KAK7339995.1"/>
    <property type="molecule type" value="Genomic_DNA"/>
</dbReference>
<dbReference type="AlphaFoldDB" id="A0AAN9QJK7"/>
<evidence type="ECO:0000313" key="1">
    <source>
        <dbReference type="EMBL" id="KAK7339995.1"/>
    </source>
</evidence>